<dbReference type="KEGG" id="mac:MA_0357"/>
<dbReference type="InParanoid" id="Q8TTR8"/>
<evidence type="ECO:0000313" key="1">
    <source>
        <dbReference type="EMBL" id="AAM03810.1"/>
    </source>
</evidence>
<organism evidence="1 2">
    <name type="scientific">Methanosarcina acetivorans (strain ATCC 35395 / DSM 2834 / JCM 12185 / C2A)</name>
    <dbReference type="NCBI Taxonomy" id="188937"/>
    <lineage>
        <taxon>Archaea</taxon>
        <taxon>Methanobacteriati</taxon>
        <taxon>Methanobacteriota</taxon>
        <taxon>Stenosarchaea group</taxon>
        <taxon>Methanomicrobia</taxon>
        <taxon>Methanosarcinales</taxon>
        <taxon>Methanosarcinaceae</taxon>
        <taxon>Methanosarcina</taxon>
    </lineage>
</organism>
<gene>
    <name evidence="1" type="ordered locus">MA_0357</name>
</gene>
<accession>Q8TTR8</accession>
<dbReference type="AlphaFoldDB" id="Q8TTR8"/>
<reference evidence="1 2" key="1">
    <citation type="journal article" date="2002" name="Genome Res.">
        <title>The genome of Methanosarcina acetivorans reveals extensive metabolic and physiological diversity.</title>
        <authorList>
            <person name="Galagan J.E."/>
            <person name="Nusbaum C."/>
            <person name="Roy A."/>
            <person name="Endrizzi M.G."/>
            <person name="Macdonald P."/>
            <person name="FitzHugh W."/>
            <person name="Calvo S."/>
            <person name="Engels R."/>
            <person name="Smirnov S."/>
            <person name="Atnoor D."/>
            <person name="Brown A."/>
            <person name="Allen N."/>
            <person name="Naylor J."/>
            <person name="Stange-Thomann N."/>
            <person name="DeArellano K."/>
            <person name="Johnson R."/>
            <person name="Linton L."/>
            <person name="McEwan P."/>
            <person name="McKernan K."/>
            <person name="Talamas J."/>
            <person name="Tirrell A."/>
            <person name="Ye W."/>
            <person name="Zimmer A."/>
            <person name="Barber R.D."/>
            <person name="Cann I."/>
            <person name="Graham D.E."/>
            <person name="Grahame D.A."/>
            <person name="Guss A."/>
            <person name="Hedderich R."/>
            <person name="Ingram-Smith C."/>
            <person name="Kuettner C.H."/>
            <person name="Krzycki J.A."/>
            <person name="Leigh J.A."/>
            <person name="Li W."/>
            <person name="Liu J."/>
            <person name="Mukhopadhyay B."/>
            <person name="Reeve J.N."/>
            <person name="Smith K."/>
            <person name="Springer T.A."/>
            <person name="Umayam L.A."/>
            <person name="White O."/>
            <person name="White R.H."/>
            <person name="de Macario E.C."/>
            <person name="Ferry J.G."/>
            <person name="Jarrell K.F."/>
            <person name="Jing H."/>
            <person name="Macario A.J.L."/>
            <person name="Paulsen I."/>
            <person name="Pritchett M."/>
            <person name="Sowers K.R."/>
            <person name="Swanson R.V."/>
            <person name="Zinder S.H."/>
            <person name="Lander E."/>
            <person name="Metcalf W.W."/>
            <person name="Birren B."/>
        </authorList>
    </citation>
    <scope>NUCLEOTIDE SEQUENCE [LARGE SCALE GENOMIC DNA]</scope>
    <source>
        <strain evidence="2">ATCC 35395 / DSM 2834 / JCM 12185 / C2A</strain>
    </source>
</reference>
<name>Q8TTR8_METAC</name>
<protein>
    <submittedName>
        <fullName evidence="1">Uncharacterized protein</fullName>
    </submittedName>
</protein>
<dbReference type="Proteomes" id="UP000002487">
    <property type="component" value="Chromosome"/>
</dbReference>
<sequence length="69" mass="7902">MKSKQDVKNRQCMKFVGLARDMDMKSTLTEILFLSEKRKDVLLFLADGPKSAEDIKGAFIGHRLRNFLA</sequence>
<dbReference type="EnsemblBacteria" id="AAM03810">
    <property type="protein sequence ID" value="AAM03810"/>
    <property type="gene ID" value="MA_0357"/>
</dbReference>
<proteinExistence type="predicted"/>
<evidence type="ECO:0000313" key="2">
    <source>
        <dbReference type="Proteomes" id="UP000002487"/>
    </source>
</evidence>
<dbReference type="HOGENOM" id="CLU_2766006_0_0_2"/>
<keyword evidence="2" id="KW-1185">Reference proteome</keyword>
<dbReference type="EMBL" id="AE010299">
    <property type="protein sequence ID" value="AAM03810.1"/>
    <property type="molecule type" value="Genomic_DNA"/>
</dbReference>